<protein>
    <submittedName>
        <fullName evidence="1">Cobalamin biosynthesis Co2+ chelatase CbiK</fullName>
    </submittedName>
</protein>
<dbReference type="EMBL" id="JACIEP010000003">
    <property type="protein sequence ID" value="MBB4035343.1"/>
    <property type="molecule type" value="Genomic_DNA"/>
</dbReference>
<name>A0A840CUF0_9BACT</name>
<proteinExistence type="predicted"/>
<organism evidence="1 2">
    <name type="scientific">Dysgonomonas hofstadii</name>
    <dbReference type="NCBI Taxonomy" id="637886"/>
    <lineage>
        <taxon>Bacteria</taxon>
        <taxon>Pseudomonadati</taxon>
        <taxon>Bacteroidota</taxon>
        <taxon>Bacteroidia</taxon>
        <taxon>Bacteroidales</taxon>
        <taxon>Dysgonomonadaceae</taxon>
        <taxon>Dysgonomonas</taxon>
    </lineage>
</organism>
<comment type="caution">
    <text evidence="1">The sequence shown here is derived from an EMBL/GenBank/DDBJ whole genome shotgun (WGS) entry which is preliminary data.</text>
</comment>
<accession>A0A840CUF0</accession>
<sequence>MNKLLNIFALLLLPVFLFGQIKTISPNGKFETSFAIVIDSKTYSATKDAVDAYKNTLQKEGLGVYILIDEVGDADAIRNKLIELHGGKPELEGCVLIGDIPVPMIRDAQHLSSAFKMDQEMKWERSSIPSDRFYDDFSLKFNFLKKDENNPLLYYYSLDPNSAMRLRSNIYSARIKPIVRKGAKSPYEQINDYLRKVVAERNNTNKVDNLMMFRGHGYNSEAMEAWSGEQISLREQLPSVFKAGSKAKFLAYESRFPYKFKLIEEIQREDLDIALFHEHGSPDLQYINSYPLAKNPQENIESVKYYTRGKVAAAVRRKKDKEEQKDYYANYLGIPREWGELTDSTTIADSIIAHNMDIHLEDIYNAKPNARFVMFDACYNGSFNNDEYIAGAYIFNEGKTIVTLANSVNSLQDKFPDELIGLLGEGVRIGLWAKHINYLETHIIGDPTFRFAPAEKNIDLNQALTLKNKDNNYWLALLKNKSADVQAIAIRKLFDNEYSDISRLLKETYFNSEFGSVRLEAIRLLIKLDNEDTVAVLEKTVSDPYELIRRLGLEYIGKNGDPRLAGAVINSMIYDNTSKRVMFKASSAIGFFDPEITEAALKKAIDENTNLLNKDEVYKEILSSINSRKESTDRYIVEINDPALKLKSRMSSIRSIRNMTTHYKLPEYIKFAANVNEDPVLRTTMLEALSWYYWSYRRNDIVKLCDDILKSSEDSPLKTQALKTKNMILSN</sequence>
<dbReference type="Gene3D" id="1.25.10.10">
    <property type="entry name" value="Leucine-rich Repeat Variant"/>
    <property type="match status" value="1"/>
</dbReference>
<dbReference type="Proteomes" id="UP000555103">
    <property type="component" value="Unassembled WGS sequence"/>
</dbReference>
<gene>
    <name evidence="1" type="ORF">GGR21_001232</name>
</gene>
<dbReference type="InterPro" id="IPR011989">
    <property type="entry name" value="ARM-like"/>
</dbReference>
<keyword evidence="2" id="KW-1185">Reference proteome</keyword>
<evidence type="ECO:0000313" key="1">
    <source>
        <dbReference type="EMBL" id="MBB4035343.1"/>
    </source>
</evidence>
<evidence type="ECO:0000313" key="2">
    <source>
        <dbReference type="Proteomes" id="UP000555103"/>
    </source>
</evidence>
<dbReference type="RefSeq" id="WP_183306271.1">
    <property type="nucleotide sequence ID" value="NZ_JACIEP010000003.1"/>
</dbReference>
<reference evidence="1 2" key="1">
    <citation type="submission" date="2020-08" db="EMBL/GenBank/DDBJ databases">
        <title>Genomic Encyclopedia of Type Strains, Phase IV (KMG-IV): sequencing the most valuable type-strain genomes for metagenomic binning, comparative biology and taxonomic classification.</title>
        <authorList>
            <person name="Goeker M."/>
        </authorList>
    </citation>
    <scope>NUCLEOTIDE SEQUENCE [LARGE SCALE GENOMIC DNA]</scope>
    <source>
        <strain evidence="1 2">DSM 104969</strain>
    </source>
</reference>
<dbReference type="SUPFAM" id="SSF48371">
    <property type="entry name" value="ARM repeat"/>
    <property type="match status" value="1"/>
</dbReference>
<dbReference type="InterPro" id="IPR016024">
    <property type="entry name" value="ARM-type_fold"/>
</dbReference>
<dbReference type="AlphaFoldDB" id="A0A840CUF0"/>